<name>A0ABX7LF27_9BACL</name>
<dbReference type="Pfam" id="PF10978">
    <property type="entry name" value="DUF2785"/>
    <property type="match status" value="1"/>
</dbReference>
<accession>A0ABX7LF27</accession>
<dbReference type="Gene3D" id="3.40.50.1820">
    <property type="entry name" value="alpha/beta hydrolase"/>
    <property type="match status" value="1"/>
</dbReference>
<dbReference type="PANTHER" id="PTHR42977">
    <property type="entry name" value="HYDROLASE-RELATED"/>
    <property type="match status" value="1"/>
</dbReference>
<dbReference type="Pfam" id="PF12697">
    <property type="entry name" value="Abhydrolase_6"/>
    <property type="match status" value="1"/>
</dbReference>
<dbReference type="InterPro" id="IPR051340">
    <property type="entry name" value="Haloalkane_dehalogenase"/>
</dbReference>
<feature type="domain" description="AB hydrolase-1" evidence="2">
    <location>
        <begin position="29"/>
        <end position="229"/>
    </location>
</feature>
<proteinExistence type="predicted"/>
<reference evidence="3 4" key="1">
    <citation type="submission" date="2021-02" db="EMBL/GenBank/DDBJ databases">
        <title>Paenibacillus tianjinensis sp. nov.</title>
        <authorList>
            <person name="Liu H."/>
        </authorList>
    </citation>
    <scope>NUCLEOTIDE SEQUENCE [LARGE SCALE GENOMIC DNA]</scope>
    <source>
        <strain evidence="3 4">TB2019</strain>
    </source>
</reference>
<evidence type="ECO:0000259" key="2">
    <source>
        <dbReference type="Pfam" id="PF12697"/>
    </source>
</evidence>
<protein>
    <submittedName>
        <fullName evidence="3">Alpha/beta fold hydrolase</fullName>
    </submittedName>
</protein>
<dbReference type="SUPFAM" id="SSF53474">
    <property type="entry name" value="alpha/beta-Hydrolases"/>
    <property type="match status" value="1"/>
</dbReference>
<organism evidence="3 4">
    <name type="scientific">Paenibacillus tianjinensis</name>
    <dbReference type="NCBI Taxonomy" id="2810347"/>
    <lineage>
        <taxon>Bacteria</taxon>
        <taxon>Bacillati</taxon>
        <taxon>Bacillota</taxon>
        <taxon>Bacilli</taxon>
        <taxon>Bacillales</taxon>
        <taxon>Paenibacillaceae</taxon>
        <taxon>Paenibacillus</taxon>
    </lineage>
</organism>
<dbReference type="PANTHER" id="PTHR42977:SF3">
    <property type="entry name" value="AB HYDROLASE-1 DOMAIN-CONTAINING PROTEIN"/>
    <property type="match status" value="1"/>
</dbReference>
<gene>
    <name evidence="3" type="ORF">JRJ22_09215</name>
</gene>
<evidence type="ECO:0000313" key="3">
    <source>
        <dbReference type="EMBL" id="QSF46722.1"/>
    </source>
</evidence>
<sequence length="527" mass="60293">MKSYFVHNAEVALHVLEKGEASVKAPSLLVINGLWEPAERAIPLLAGLPGHVVTFSFRGRGLSSTPELGYDLADHLGDIETVVKHCGLEDYCVLGFSRGAAYALGWSLQNQQHMHGLLLVDQPPVHSSLSEQSVEFWSELKYSGVPILNFIRRSALEGLANEAQEIDFAPQLAQLQLPVTLFIGRNREAVIPSDISEDDLEKYKRSICSLRIIEFLESGHMIPDEEQEKYIREVRKWMEAFFGKDLAGACEMSLKEKLLLIKENGYQAPPDTFELVQEMINNIGTLDAGLRDELIYTTLSHWIPGNSLTPNELEQLLPIVLDNNHLLFKLGETNKDSVFTRSFSMLVIPLLFMKHSESPFLSKEQIHQIKEKVFYSVQEERDYRGYDDEKGWAHAIAHAADALDDLAQCSELDETDLLTLLDLVYEKMTIADRIYSDGEDERMVRPVISVLNRKKLSKTYLEQWIQRFGEVEKSSEFLPAFRQKNNIKNFLKSLYFRVKFYKEDADLCQIIENTLYKVEKVYYSQEI</sequence>
<evidence type="ECO:0000313" key="4">
    <source>
        <dbReference type="Proteomes" id="UP000663452"/>
    </source>
</evidence>
<dbReference type="RefSeq" id="WP_206104184.1">
    <property type="nucleotide sequence ID" value="NZ_CP070969.1"/>
</dbReference>
<dbReference type="InterPro" id="IPR000073">
    <property type="entry name" value="AB_hydrolase_1"/>
</dbReference>
<evidence type="ECO:0000256" key="1">
    <source>
        <dbReference type="ARBA" id="ARBA00022801"/>
    </source>
</evidence>
<dbReference type="Proteomes" id="UP000663452">
    <property type="component" value="Chromosome"/>
</dbReference>
<dbReference type="InterPro" id="IPR021247">
    <property type="entry name" value="DUF2785"/>
</dbReference>
<dbReference type="InterPro" id="IPR029058">
    <property type="entry name" value="AB_hydrolase_fold"/>
</dbReference>
<keyword evidence="1 3" id="KW-0378">Hydrolase</keyword>
<dbReference type="EMBL" id="CP070969">
    <property type="protein sequence ID" value="QSF46722.1"/>
    <property type="molecule type" value="Genomic_DNA"/>
</dbReference>
<dbReference type="GO" id="GO:0016787">
    <property type="term" value="F:hydrolase activity"/>
    <property type="evidence" value="ECO:0007669"/>
    <property type="project" value="UniProtKB-KW"/>
</dbReference>
<keyword evidence="4" id="KW-1185">Reference proteome</keyword>